<keyword evidence="2" id="KW-0812">Transmembrane</keyword>
<evidence type="ECO:0000256" key="1">
    <source>
        <dbReference type="SAM" id="MobiDB-lite"/>
    </source>
</evidence>
<reference evidence="3" key="1">
    <citation type="journal article" date="2023" name="Mol. Phylogenet. Evol.">
        <title>Genome-scale phylogeny and comparative genomics of the fungal order Sordariales.</title>
        <authorList>
            <person name="Hensen N."/>
            <person name="Bonometti L."/>
            <person name="Westerberg I."/>
            <person name="Brannstrom I.O."/>
            <person name="Guillou S."/>
            <person name="Cros-Aarteil S."/>
            <person name="Calhoun S."/>
            <person name="Haridas S."/>
            <person name="Kuo A."/>
            <person name="Mondo S."/>
            <person name="Pangilinan J."/>
            <person name="Riley R."/>
            <person name="LaButti K."/>
            <person name="Andreopoulos B."/>
            <person name="Lipzen A."/>
            <person name="Chen C."/>
            <person name="Yan M."/>
            <person name="Daum C."/>
            <person name="Ng V."/>
            <person name="Clum A."/>
            <person name="Steindorff A."/>
            <person name="Ohm R.A."/>
            <person name="Martin F."/>
            <person name="Silar P."/>
            <person name="Natvig D.O."/>
            <person name="Lalanne C."/>
            <person name="Gautier V."/>
            <person name="Ament-Velasquez S.L."/>
            <person name="Kruys A."/>
            <person name="Hutchinson M.I."/>
            <person name="Powell A.J."/>
            <person name="Barry K."/>
            <person name="Miller A.N."/>
            <person name="Grigoriev I.V."/>
            <person name="Debuchy R."/>
            <person name="Gladieux P."/>
            <person name="Hiltunen Thoren M."/>
            <person name="Johannesson H."/>
        </authorList>
    </citation>
    <scope>NUCLEOTIDE SEQUENCE</scope>
    <source>
        <strain evidence="3">CBS 118394</strain>
    </source>
</reference>
<proteinExistence type="predicted"/>
<feature type="transmembrane region" description="Helical" evidence="2">
    <location>
        <begin position="71"/>
        <end position="92"/>
    </location>
</feature>
<feature type="compositionally biased region" description="Low complexity" evidence="1">
    <location>
        <begin position="499"/>
        <end position="534"/>
    </location>
</feature>
<dbReference type="EMBL" id="JAUEDM010000006">
    <property type="protein sequence ID" value="KAK3315454.1"/>
    <property type="molecule type" value="Genomic_DNA"/>
</dbReference>
<organism evidence="3 4">
    <name type="scientific">Apodospora peruviana</name>
    <dbReference type="NCBI Taxonomy" id="516989"/>
    <lineage>
        <taxon>Eukaryota</taxon>
        <taxon>Fungi</taxon>
        <taxon>Dikarya</taxon>
        <taxon>Ascomycota</taxon>
        <taxon>Pezizomycotina</taxon>
        <taxon>Sordariomycetes</taxon>
        <taxon>Sordariomycetidae</taxon>
        <taxon>Sordariales</taxon>
        <taxon>Lasiosphaeriaceae</taxon>
        <taxon>Apodospora</taxon>
    </lineage>
</organism>
<keyword evidence="4" id="KW-1185">Reference proteome</keyword>
<dbReference type="Proteomes" id="UP001283341">
    <property type="component" value="Unassembled WGS sequence"/>
</dbReference>
<name>A0AAE0M2D8_9PEZI</name>
<feature type="region of interest" description="Disordered" evidence="1">
    <location>
        <begin position="284"/>
        <end position="326"/>
    </location>
</feature>
<dbReference type="AlphaFoldDB" id="A0AAE0M2D8"/>
<evidence type="ECO:0000313" key="4">
    <source>
        <dbReference type="Proteomes" id="UP001283341"/>
    </source>
</evidence>
<evidence type="ECO:0000256" key="2">
    <source>
        <dbReference type="SAM" id="Phobius"/>
    </source>
</evidence>
<feature type="compositionally biased region" description="Polar residues" evidence="1">
    <location>
        <begin position="15"/>
        <end position="29"/>
    </location>
</feature>
<feature type="region of interest" description="Disordered" evidence="1">
    <location>
        <begin position="144"/>
        <end position="172"/>
    </location>
</feature>
<accession>A0AAE0M2D8</accession>
<keyword evidence="2" id="KW-0472">Membrane</keyword>
<feature type="region of interest" description="Disordered" evidence="1">
    <location>
        <begin position="1"/>
        <end position="29"/>
    </location>
</feature>
<feature type="compositionally biased region" description="Polar residues" evidence="1">
    <location>
        <begin position="149"/>
        <end position="158"/>
    </location>
</feature>
<comment type="caution">
    <text evidence="3">The sequence shown here is derived from an EMBL/GenBank/DDBJ whole genome shotgun (WGS) entry which is preliminary data.</text>
</comment>
<keyword evidence="2" id="KW-1133">Transmembrane helix</keyword>
<feature type="region of interest" description="Disordered" evidence="1">
    <location>
        <begin position="497"/>
        <end position="534"/>
    </location>
</feature>
<protein>
    <submittedName>
        <fullName evidence="3">Uncharacterized protein</fullName>
    </submittedName>
</protein>
<evidence type="ECO:0000313" key="3">
    <source>
        <dbReference type="EMBL" id="KAK3315454.1"/>
    </source>
</evidence>
<gene>
    <name evidence="3" type="ORF">B0H66DRAFT_606339</name>
</gene>
<reference evidence="3" key="2">
    <citation type="submission" date="2023-06" db="EMBL/GenBank/DDBJ databases">
        <authorList>
            <consortium name="Lawrence Berkeley National Laboratory"/>
            <person name="Haridas S."/>
            <person name="Hensen N."/>
            <person name="Bonometti L."/>
            <person name="Westerberg I."/>
            <person name="Brannstrom I.O."/>
            <person name="Guillou S."/>
            <person name="Cros-Aarteil S."/>
            <person name="Calhoun S."/>
            <person name="Kuo A."/>
            <person name="Mondo S."/>
            <person name="Pangilinan J."/>
            <person name="Riley R."/>
            <person name="Labutti K."/>
            <person name="Andreopoulos B."/>
            <person name="Lipzen A."/>
            <person name="Chen C."/>
            <person name="Yanf M."/>
            <person name="Daum C."/>
            <person name="Ng V."/>
            <person name="Clum A."/>
            <person name="Steindorff A."/>
            <person name="Ohm R."/>
            <person name="Martin F."/>
            <person name="Silar P."/>
            <person name="Natvig D."/>
            <person name="Lalanne C."/>
            <person name="Gautier V."/>
            <person name="Ament-Velasquez S.L."/>
            <person name="Kruys A."/>
            <person name="Hutchinson M.I."/>
            <person name="Powell A.J."/>
            <person name="Barry K."/>
            <person name="Miller A.N."/>
            <person name="Grigoriev I.V."/>
            <person name="Debuchy R."/>
            <person name="Gladieux P."/>
            <person name="Thoren M.H."/>
            <person name="Johannesson H."/>
        </authorList>
    </citation>
    <scope>NUCLEOTIDE SEQUENCE</scope>
    <source>
        <strain evidence="3">CBS 118394</strain>
    </source>
</reference>
<sequence>MGEPEHKKFFLTLHSPPSNSHSATYTPPRSSIRMLPSYGHASQLGAADTDTPLPPRPAPKKNAKMRVLTRVIWGITNTLLIISLIYFCLSILSPETKAKGDEDHGVYNMSSSPKTPQPILSWEDGTDNNPHDTVTFSWEDGTDEAGRVTETSDGQTTDPFDPPDLELAGFDPDTATGMSMTKRKRSDPLVGGHVVTTITSTHNPQHGHLATTITTTVPTNDFSWPAGYVHQTLVSRGNMRWYSSLSTVSTIYPEEPVTTSTSTVTDTTPTSTSKKWTWTLTTTGGTSTDPTASTSLPKNATSTTAQAITTSTRPTVNTSPTTSTSTDVSNVSVTVITSATTIREEVNHGSWSTPKPTWVTLTTTRVREWTSVFTTTISESSEDEPSTVTVPVVTETSTIISESSEDEPSTVTVPVVTETSTISTAPSSTSTISTTKTVSSISTALITSTTTLSSASSSRPSWATSFPPDFTISSRTTSSSFEPSTYIFDNTTYIYRGPSTTTTTTTTSTNSTTSSSQPSQSAGTTVSTTTSSKASATGSVVPNILYITENGTTMTLFGNEPTITHEKKPAITQASQPQATPATTNTLVITEGGTTTTLWAVDSAPPPTKAAVARG</sequence>